<dbReference type="GO" id="GO:0005829">
    <property type="term" value="C:cytosol"/>
    <property type="evidence" value="ECO:0007669"/>
    <property type="project" value="TreeGrafter"/>
</dbReference>
<dbReference type="InterPro" id="IPR006379">
    <property type="entry name" value="HAD-SF_hydro_IIB"/>
</dbReference>
<keyword evidence="2" id="KW-1185">Reference proteome</keyword>
<gene>
    <name evidence="1" type="ORF">A374_10208</name>
</gene>
<name>I8J1J2_9BACL</name>
<dbReference type="STRING" id="1196324.A374_10208"/>
<dbReference type="AlphaFoldDB" id="I8J1J2"/>
<sequence>MKLVAIDLDGTLLHKDKKISEENARAIREAQSHGITVSICTGRAVSDVLHLLEEAGLTCPVIGANGAVIVEGNNTVCAFPLLKEEAYSVLQEMEKEHVFYHLHTNQGIYTPTYGEQGIMAEIQGLQKMDETIDSEQLWQRAQGYLQQYGQQHIASFTSIWNEELIVYKLLPFSYSLDKLARIEQKARQFASIFVTSSSTNNLEINHKEANKGNGLQAMADHLSIPYEHTVAIGDNLNDLPMMKVAGTSIAMGNALNEIKAYCDFTTLPHDMHGVAHAIRTVILKQAM</sequence>
<evidence type="ECO:0000313" key="1">
    <source>
        <dbReference type="EMBL" id="EIT85601.1"/>
    </source>
</evidence>
<evidence type="ECO:0000313" key="2">
    <source>
        <dbReference type="Proteomes" id="UP000004080"/>
    </source>
</evidence>
<dbReference type="PATRIC" id="fig|1196324.3.peg.2087"/>
<dbReference type="PROSITE" id="PS01229">
    <property type="entry name" value="COF_2"/>
    <property type="match status" value="1"/>
</dbReference>
<dbReference type="PANTHER" id="PTHR10000">
    <property type="entry name" value="PHOSPHOSERINE PHOSPHATASE"/>
    <property type="match status" value="1"/>
</dbReference>
<dbReference type="SFLD" id="SFLDS00003">
    <property type="entry name" value="Haloacid_Dehalogenase"/>
    <property type="match status" value="1"/>
</dbReference>
<dbReference type="Proteomes" id="UP000004080">
    <property type="component" value="Unassembled WGS sequence"/>
</dbReference>
<comment type="caution">
    <text evidence="1">The sequence shown here is derived from an EMBL/GenBank/DDBJ whole genome shotgun (WGS) entry which is preliminary data.</text>
</comment>
<keyword evidence="1" id="KW-0378">Hydrolase</keyword>
<dbReference type="Gene3D" id="3.40.50.1000">
    <property type="entry name" value="HAD superfamily/HAD-like"/>
    <property type="match status" value="1"/>
</dbReference>
<dbReference type="Gene3D" id="3.30.1240.10">
    <property type="match status" value="1"/>
</dbReference>
<dbReference type="NCBIfam" id="TIGR00099">
    <property type="entry name" value="Cof-subfamily"/>
    <property type="match status" value="1"/>
</dbReference>
<reference evidence="1 2" key="1">
    <citation type="journal article" date="2012" name="J. Bacteriol.">
        <title>Genome of Bacillus macauensis ZFHKF-1, a Long-Chain-Forming Bacterium.</title>
        <authorList>
            <person name="Cai L."/>
            <person name="Zhang T."/>
        </authorList>
    </citation>
    <scope>NUCLEOTIDE SEQUENCE [LARGE SCALE GENOMIC DNA]</scope>
    <source>
        <strain evidence="1 2">ZFHKF-1</strain>
    </source>
</reference>
<dbReference type="NCBIfam" id="TIGR01484">
    <property type="entry name" value="HAD-SF-IIB"/>
    <property type="match status" value="1"/>
</dbReference>
<dbReference type="RefSeq" id="WP_007202126.1">
    <property type="nucleotide sequence ID" value="NZ_AKKV01000025.1"/>
</dbReference>
<organism evidence="1 2">
    <name type="scientific">Fictibacillus macauensis ZFHKF-1</name>
    <dbReference type="NCBI Taxonomy" id="1196324"/>
    <lineage>
        <taxon>Bacteria</taxon>
        <taxon>Bacillati</taxon>
        <taxon>Bacillota</taxon>
        <taxon>Bacilli</taxon>
        <taxon>Bacillales</taxon>
        <taxon>Fictibacillaceae</taxon>
        <taxon>Fictibacillus</taxon>
    </lineage>
</organism>
<accession>I8J1J2</accession>
<dbReference type="OrthoDB" id="9806027at2"/>
<dbReference type="CDD" id="cd07516">
    <property type="entry name" value="HAD_Pase"/>
    <property type="match status" value="1"/>
</dbReference>
<dbReference type="InterPro" id="IPR000150">
    <property type="entry name" value="Cof"/>
</dbReference>
<dbReference type="GO" id="GO:0000287">
    <property type="term" value="F:magnesium ion binding"/>
    <property type="evidence" value="ECO:0007669"/>
    <property type="project" value="TreeGrafter"/>
</dbReference>
<dbReference type="GO" id="GO:0016791">
    <property type="term" value="F:phosphatase activity"/>
    <property type="evidence" value="ECO:0007669"/>
    <property type="project" value="TreeGrafter"/>
</dbReference>
<proteinExistence type="predicted"/>
<dbReference type="EMBL" id="AKKV01000025">
    <property type="protein sequence ID" value="EIT85601.1"/>
    <property type="molecule type" value="Genomic_DNA"/>
</dbReference>
<dbReference type="SFLD" id="SFLDG01144">
    <property type="entry name" value="C2.B.4:_PGP_Like"/>
    <property type="match status" value="1"/>
</dbReference>
<dbReference type="InterPro" id="IPR023214">
    <property type="entry name" value="HAD_sf"/>
</dbReference>
<dbReference type="InterPro" id="IPR036412">
    <property type="entry name" value="HAD-like_sf"/>
</dbReference>
<dbReference type="SFLD" id="SFLDG01140">
    <property type="entry name" value="C2.B:_Phosphomannomutase_and_P"/>
    <property type="match status" value="1"/>
</dbReference>
<protein>
    <submittedName>
        <fullName evidence="1">Cof family hydrolase</fullName>
    </submittedName>
</protein>
<dbReference type="eggNOG" id="COG0561">
    <property type="taxonomic scope" value="Bacteria"/>
</dbReference>
<dbReference type="SUPFAM" id="SSF56784">
    <property type="entry name" value="HAD-like"/>
    <property type="match status" value="1"/>
</dbReference>
<dbReference type="Pfam" id="PF08282">
    <property type="entry name" value="Hydrolase_3"/>
    <property type="match status" value="1"/>
</dbReference>
<dbReference type="PANTHER" id="PTHR10000:SF55">
    <property type="entry name" value="5-AMINO-6-(5-PHOSPHO-D-RIBITYLAMINO)URACIL PHOSPHATASE YCSE"/>
    <property type="match status" value="1"/>
</dbReference>